<protein>
    <recommendedName>
        <fullName evidence="3">Sulfotransferase family protein</fullName>
    </recommendedName>
</protein>
<dbReference type="OrthoDB" id="7904151at2"/>
<dbReference type="SUPFAM" id="SSF52540">
    <property type="entry name" value="P-loop containing nucleoside triphosphate hydrolases"/>
    <property type="match status" value="1"/>
</dbReference>
<gene>
    <name evidence="1" type="ORF">CVM52_08145</name>
</gene>
<dbReference type="Gene3D" id="3.40.50.300">
    <property type="entry name" value="P-loop containing nucleotide triphosphate hydrolases"/>
    <property type="match status" value="1"/>
</dbReference>
<sequence length="231" mass="26221">MMQVLGERGSGTNVVRKLIETNTDLFRTEGLGWKHALPHMVAIPDTLLTLCVIRDARAWSLSMHDRPWHCDPALQSLDYARFIRSPWRGIVDRTSDFEEIHPEMQVQGCELQYDRHPLTGLPFADLFELRRVKLEGLLSMLNRGGHVALLRMESFLADPEGSLAWLAEQFGLAAPRSPLKTVRRRLGTRHSYSVSDHPATPKTLSDSDLAFLRSRLDLELEAQLGYDYGSD</sequence>
<accession>A0A2M8J394</accession>
<name>A0A2M8J394_9RHOB</name>
<evidence type="ECO:0008006" key="3">
    <source>
        <dbReference type="Google" id="ProtNLM"/>
    </source>
</evidence>
<dbReference type="Proteomes" id="UP000231553">
    <property type="component" value="Unassembled WGS sequence"/>
</dbReference>
<proteinExistence type="predicted"/>
<comment type="caution">
    <text evidence="1">The sequence shown here is derived from an EMBL/GenBank/DDBJ whole genome shotgun (WGS) entry which is preliminary data.</text>
</comment>
<organism evidence="1 2">
    <name type="scientific">Pseudooceanicola lipolyticus</name>
    <dbReference type="NCBI Taxonomy" id="2029104"/>
    <lineage>
        <taxon>Bacteria</taxon>
        <taxon>Pseudomonadati</taxon>
        <taxon>Pseudomonadota</taxon>
        <taxon>Alphaproteobacteria</taxon>
        <taxon>Rhodobacterales</taxon>
        <taxon>Paracoccaceae</taxon>
        <taxon>Pseudooceanicola</taxon>
    </lineage>
</organism>
<evidence type="ECO:0000313" key="2">
    <source>
        <dbReference type="Proteomes" id="UP000231553"/>
    </source>
</evidence>
<dbReference type="EMBL" id="PGTB01000019">
    <property type="protein sequence ID" value="PJE37245.1"/>
    <property type="molecule type" value="Genomic_DNA"/>
</dbReference>
<keyword evidence="2" id="KW-1185">Reference proteome</keyword>
<dbReference type="InterPro" id="IPR027417">
    <property type="entry name" value="P-loop_NTPase"/>
</dbReference>
<dbReference type="AlphaFoldDB" id="A0A2M8J394"/>
<evidence type="ECO:0000313" key="1">
    <source>
        <dbReference type="EMBL" id="PJE37245.1"/>
    </source>
</evidence>
<reference evidence="1 2" key="1">
    <citation type="journal article" date="2018" name="Int. J. Syst. Evol. Microbiol.">
        <title>Pseudooceanicola lipolyticus sp. nov., a marine alphaproteobacterium, reclassification of Oceanicola flagellatus as Pseudooceanicola flagellatus comb. nov. and emended description of the genus Pseudooceanicola.</title>
        <authorList>
            <person name="Huang M.-M."/>
            <person name="Guo L.-L."/>
            <person name="Wu Y.-H."/>
            <person name="Lai Q.-L."/>
            <person name="Shao Z.-Z."/>
            <person name="Wang C.-S."/>
            <person name="Wu M."/>
            <person name="Xu X.-W."/>
        </authorList>
    </citation>
    <scope>NUCLEOTIDE SEQUENCE [LARGE SCALE GENOMIC DNA]</scope>
    <source>
        <strain evidence="1 2">157</strain>
    </source>
</reference>